<dbReference type="EMBL" id="CM003140">
    <property type="protein sequence ID" value="KIS72409.1"/>
    <property type="molecule type" value="Genomic_DNA"/>
</dbReference>
<dbReference type="AlphaFoldDB" id="A0A0D1E969"/>
<evidence type="ECO:0000313" key="2">
    <source>
        <dbReference type="Proteomes" id="UP000000561"/>
    </source>
</evidence>
<proteinExistence type="predicted"/>
<gene>
    <name evidence="1" type="ORF">UMAG_11629</name>
</gene>
<dbReference type="GeneID" id="23567488"/>
<sequence>MMTTGLLDAVVLTGYTTNSTNLPGYLHAASYSIANRIFPDRLGNKSDIWLATGSNAWDMLGFLYAPYYSEASFDLARSTEQAVTVGSLFTVGAVGGPSSFSGPVQVVNGAKDFVFCSSNCWAGPNGTDIPSGVKMLYPHAKNSTSYIAEDTGHRITAHYSQPMVAKEIYKWIAAQGL</sequence>
<dbReference type="Proteomes" id="UP000000561">
    <property type="component" value="Chromosome 1"/>
</dbReference>
<organism evidence="1 2">
    <name type="scientific">Mycosarcoma maydis</name>
    <name type="common">Corn smut fungus</name>
    <name type="synonym">Ustilago maydis</name>
    <dbReference type="NCBI Taxonomy" id="5270"/>
    <lineage>
        <taxon>Eukaryota</taxon>
        <taxon>Fungi</taxon>
        <taxon>Dikarya</taxon>
        <taxon>Basidiomycota</taxon>
        <taxon>Ustilaginomycotina</taxon>
        <taxon>Ustilaginomycetes</taxon>
        <taxon>Ustilaginales</taxon>
        <taxon>Ustilaginaceae</taxon>
        <taxon>Mycosarcoma</taxon>
    </lineage>
</organism>
<dbReference type="eggNOG" id="ENOG502RXAR">
    <property type="taxonomic scope" value="Eukaryota"/>
</dbReference>
<evidence type="ECO:0000313" key="1">
    <source>
        <dbReference type="EMBL" id="KIS72409.1"/>
    </source>
</evidence>
<dbReference type="OrthoDB" id="1743579at2759"/>
<dbReference type="InParanoid" id="A0A0D1E969"/>
<name>A0A0D1E969_MYCMD</name>
<dbReference type="KEGG" id="uma:UMAG_11629"/>
<reference evidence="1 2" key="1">
    <citation type="journal article" date="2006" name="Nature">
        <title>Insights from the genome of the biotrophic fungal plant pathogen Ustilago maydis.</title>
        <authorList>
            <person name="Kamper J."/>
            <person name="Kahmann R."/>
            <person name="Bolker M."/>
            <person name="Ma L.J."/>
            <person name="Brefort T."/>
            <person name="Saville B.J."/>
            <person name="Banuett F."/>
            <person name="Kronstad J.W."/>
            <person name="Gold S.E."/>
            <person name="Muller O."/>
            <person name="Perlin M.H."/>
            <person name="Wosten H.A."/>
            <person name="de Vries R."/>
            <person name="Ruiz-Herrera J."/>
            <person name="Reynaga-Pena C.G."/>
            <person name="Snetselaar K."/>
            <person name="McCann M."/>
            <person name="Perez-Martin J."/>
            <person name="Feldbrugge M."/>
            <person name="Basse C.W."/>
            <person name="Steinberg G."/>
            <person name="Ibeas J.I."/>
            <person name="Holloman W."/>
            <person name="Guzman P."/>
            <person name="Farman M."/>
            <person name="Stajich J.E."/>
            <person name="Sentandreu R."/>
            <person name="Gonzalez-Prieto J.M."/>
            <person name="Kennell J.C."/>
            <person name="Molina L."/>
            <person name="Schirawski J."/>
            <person name="Mendoza-Mendoza A."/>
            <person name="Greilinger D."/>
            <person name="Munch K."/>
            <person name="Rossel N."/>
            <person name="Scherer M."/>
            <person name="Vranes M."/>
            <person name="Ladendorf O."/>
            <person name="Vincon V."/>
            <person name="Fuchs U."/>
            <person name="Sandrock B."/>
            <person name="Meng S."/>
            <person name="Ho E.C."/>
            <person name="Cahill M.J."/>
            <person name="Boyce K.J."/>
            <person name="Klose J."/>
            <person name="Klosterman S.J."/>
            <person name="Deelstra H.J."/>
            <person name="Ortiz-Castellanos L."/>
            <person name="Li W."/>
            <person name="Sanchez-Alonso P."/>
            <person name="Schreier P.H."/>
            <person name="Hauser-Hahn I."/>
            <person name="Vaupel M."/>
            <person name="Koopmann E."/>
            <person name="Friedrich G."/>
            <person name="Voss H."/>
            <person name="Schluter T."/>
            <person name="Margolis J."/>
            <person name="Platt D."/>
            <person name="Swimmer C."/>
            <person name="Gnirke A."/>
            <person name="Chen F."/>
            <person name="Vysotskaia V."/>
            <person name="Mannhaupt G."/>
            <person name="Guldener U."/>
            <person name="Munsterkotter M."/>
            <person name="Haase D."/>
            <person name="Oesterheld M."/>
            <person name="Mewes H.W."/>
            <person name="Mauceli E.W."/>
            <person name="DeCaprio D."/>
            <person name="Wade C.M."/>
            <person name="Butler J."/>
            <person name="Young S."/>
            <person name="Jaffe D.B."/>
            <person name="Calvo S."/>
            <person name="Nusbaum C."/>
            <person name="Galagan J."/>
            <person name="Birren B.W."/>
        </authorList>
    </citation>
    <scope>NUCLEOTIDE SEQUENCE [LARGE SCALE GENOMIC DNA]</scope>
    <source>
        <strain evidence="2">DSM 14603 / FGSC 9021 / UM521</strain>
    </source>
</reference>
<keyword evidence="2" id="KW-1185">Reference proteome</keyword>
<dbReference type="VEuPathDB" id="FungiDB:UMAG_11629"/>
<dbReference type="RefSeq" id="XP_011386802.1">
    <property type="nucleotide sequence ID" value="XM_011388500.1"/>
</dbReference>
<protein>
    <submittedName>
        <fullName evidence="1">Uncharacterized protein</fullName>
    </submittedName>
</protein>
<accession>A0A0D1E969</accession>